<dbReference type="InterPro" id="IPR021109">
    <property type="entry name" value="Peptidase_aspartic_dom_sf"/>
</dbReference>
<evidence type="ECO:0000313" key="5">
    <source>
        <dbReference type="EMBL" id="PLB48507.1"/>
    </source>
</evidence>
<keyword evidence="3" id="KW-1133">Transmembrane helix</keyword>
<evidence type="ECO:0000256" key="1">
    <source>
        <dbReference type="ARBA" id="ARBA00007447"/>
    </source>
</evidence>
<keyword evidence="3" id="KW-0812">Transmembrane</keyword>
<accession>A0A2I2G6K1</accession>
<gene>
    <name evidence="5" type="ORF">P170DRAFT_465830</name>
</gene>
<keyword evidence="6" id="KW-1185">Reference proteome</keyword>
<dbReference type="PANTHER" id="PTHR47966:SF51">
    <property type="entry name" value="BETA-SITE APP-CLEAVING ENZYME, ISOFORM A-RELATED"/>
    <property type="match status" value="1"/>
</dbReference>
<evidence type="ECO:0000256" key="3">
    <source>
        <dbReference type="SAM" id="Phobius"/>
    </source>
</evidence>
<keyword evidence="5" id="KW-0645">Protease</keyword>
<evidence type="ECO:0000313" key="6">
    <source>
        <dbReference type="Proteomes" id="UP000234275"/>
    </source>
</evidence>
<dbReference type="GO" id="GO:0006508">
    <property type="term" value="P:proteolysis"/>
    <property type="evidence" value="ECO:0007669"/>
    <property type="project" value="UniProtKB-KW"/>
</dbReference>
<feature type="domain" description="Peptidase A1" evidence="4">
    <location>
        <begin position="67"/>
        <end position="408"/>
    </location>
</feature>
<comment type="caution">
    <text evidence="5">The sequence shown here is derived from an EMBL/GenBank/DDBJ whole genome shotgun (WGS) entry which is preliminary data.</text>
</comment>
<dbReference type="GeneID" id="36560056"/>
<dbReference type="Gene3D" id="2.40.70.10">
    <property type="entry name" value="Acid Proteases"/>
    <property type="match status" value="2"/>
</dbReference>
<keyword evidence="2" id="KW-0378">Hydrolase</keyword>
<dbReference type="CDD" id="cd05471">
    <property type="entry name" value="pepsin_like"/>
    <property type="match status" value="1"/>
</dbReference>
<feature type="transmembrane region" description="Helical" evidence="3">
    <location>
        <begin position="12"/>
        <end position="37"/>
    </location>
</feature>
<dbReference type="GO" id="GO:0004190">
    <property type="term" value="F:aspartic-type endopeptidase activity"/>
    <property type="evidence" value="ECO:0007669"/>
    <property type="project" value="InterPro"/>
</dbReference>
<dbReference type="EMBL" id="MSFO01000005">
    <property type="protein sequence ID" value="PLB48507.1"/>
    <property type="molecule type" value="Genomic_DNA"/>
</dbReference>
<dbReference type="Pfam" id="PF00026">
    <property type="entry name" value="Asp"/>
    <property type="match status" value="1"/>
</dbReference>
<name>A0A2I2G6K1_9EURO</name>
<comment type="similarity">
    <text evidence="1">Belongs to the peptidase A1 family.</text>
</comment>
<dbReference type="OrthoDB" id="4218675at2759"/>
<dbReference type="SUPFAM" id="SSF50630">
    <property type="entry name" value="Acid proteases"/>
    <property type="match status" value="1"/>
</dbReference>
<dbReference type="PROSITE" id="PS51767">
    <property type="entry name" value="PEPTIDASE_A1"/>
    <property type="match status" value="1"/>
</dbReference>
<dbReference type="STRING" id="1392250.A0A2I2G6K1"/>
<proteinExistence type="inferred from homology"/>
<dbReference type="VEuPathDB" id="FungiDB:P170DRAFT_465830"/>
<evidence type="ECO:0000259" key="4">
    <source>
        <dbReference type="PROSITE" id="PS51767"/>
    </source>
</evidence>
<dbReference type="PANTHER" id="PTHR47966">
    <property type="entry name" value="BETA-SITE APP-CLEAVING ENZYME, ISOFORM A-RELATED"/>
    <property type="match status" value="1"/>
</dbReference>
<keyword evidence="3" id="KW-0472">Membrane</keyword>
<protein>
    <submittedName>
        <fullName evidence="5">Acid protease</fullName>
    </submittedName>
</protein>
<evidence type="ECO:0000256" key="2">
    <source>
        <dbReference type="ARBA" id="ARBA00022801"/>
    </source>
</evidence>
<dbReference type="InterPro" id="IPR033121">
    <property type="entry name" value="PEPTIDASE_A1"/>
</dbReference>
<dbReference type="Proteomes" id="UP000234275">
    <property type="component" value="Unassembled WGS sequence"/>
</dbReference>
<dbReference type="InterPro" id="IPR034164">
    <property type="entry name" value="Pepsin-like_dom"/>
</dbReference>
<reference evidence="5 6" key="1">
    <citation type="submission" date="2016-12" db="EMBL/GenBank/DDBJ databases">
        <title>The genomes of Aspergillus section Nigri reveals drivers in fungal speciation.</title>
        <authorList>
            <consortium name="DOE Joint Genome Institute"/>
            <person name="Vesth T.C."/>
            <person name="Nybo J."/>
            <person name="Theobald S."/>
            <person name="Brandl J."/>
            <person name="Frisvad J.C."/>
            <person name="Nielsen K.F."/>
            <person name="Lyhne E.K."/>
            <person name="Kogle M.E."/>
            <person name="Kuo A."/>
            <person name="Riley R."/>
            <person name="Clum A."/>
            <person name="Nolan M."/>
            <person name="Lipzen A."/>
            <person name="Salamov A."/>
            <person name="Henrissat B."/>
            <person name="Wiebenga A."/>
            <person name="De Vries R.P."/>
            <person name="Grigoriev I.V."/>
            <person name="Mortensen U.H."/>
            <person name="Andersen M.R."/>
            <person name="Baker S.E."/>
        </authorList>
    </citation>
    <scope>NUCLEOTIDE SEQUENCE [LARGE SCALE GENOMIC DNA]</scope>
    <source>
        <strain evidence="5 6">IBT 23096</strain>
    </source>
</reference>
<sequence>MGSLILVPKMALGFRGLAVTTLCIALVTVFCVCPLYFMGDPYPLVKETQKIQKAAFTTPLTIQNNYFIVDFTLGSPPQPFRGVPAISWRPVVLAPASYELEEDVQYIEEHGKEYPHKYNSSLSSTAVVSDTLVATGDRMLLSGVGNMSYETLNVAGIQAANQSFVALSGIGQEIPSLLHIMYGGYGLFDGAIGLSPSNRPSKSGLESLWMNIARQDILDAHILSLKPPRPGSSELGEMAFGITEDYQRLADRLVRMKVEMNSVSREFIEPWQVEGRAIYSGSNQMQLQPGNHTVRFSTETPLLLLPKESIRDVLNATRTIVTDNKGWSVPRLPCEARADIPDVTIDIGGHNFTITPYDFLSEVRYSDGSVECAPQIGTSDGNFLLLGGPFLKKFYSVWDRDNMEIGLAPLSELER</sequence>
<dbReference type="AlphaFoldDB" id="A0A2I2G6K1"/>
<dbReference type="RefSeq" id="XP_024703809.1">
    <property type="nucleotide sequence ID" value="XM_024852358.1"/>
</dbReference>
<dbReference type="InterPro" id="IPR001461">
    <property type="entry name" value="Aspartic_peptidase_A1"/>
</dbReference>
<organism evidence="5 6">
    <name type="scientific">Aspergillus steynii IBT 23096</name>
    <dbReference type="NCBI Taxonomy" id="1392250"/>
    <lineage>
        <taxon>Eukaryota</taxon>
        <taxon>Fungi</taxon>
        <taxon>Dikarya</taxon>
        <taxon>Ascomycota</taxon>
        <taxon>Pezizomycotina</taxon>
        <taxon>Eurotiomycetes</taxon>
        <taxon>Eurotiomycetidae</taxon>
        <taxon>Eurotiales</taxon>
        <taxon>Aspergillaceae</taxon>
        <taxon>Aspergillus</taxon>
        <taxon>Aspergillus subgen. Circumdati</taxon>
    </lineage>
</organism>